<comment type="caution">
    <text evidence="8">The sequence shown here is derived from an EMBL/GenBank/DDBJ whole genome shotgun (WGS) entry which is preliminary data.</text>
</comment>
<evidence type="ECO:0000256" key="3">
    <source>
        <dbReference type="ARBA" id="ARBA00022723"/>
    </source>
</evidence>
<feature type="domain" description="Peptidase M3A/M3B catalytic" evidence="7">
    <location>
        <begin position="55"/>
        <end position="116"/>
    </location>
</feature>
<protein>
    <recommendedName>
        <fullName evidence="7">Peptidase M3A/M3B catalytic domain-containing protein</fullName>
    </recommendedName>
</protein>
<evidence type="ECO:0000313" key="8">
    <source>
        <dbReference type="EMBL" id="GAH16037.1"/>
    </source>
</evidence>
<accession>X1D755</accession>
<dbReference type="SUPFAM" id="SSF55486">
    <property type="entry name" value="Metalloproteases ('zincins'), catalytic domain"/>
    <property type="match status" value="1"/>
</dbReference>
<dbReference type="GO" id="GO:0046872">
    <property type="term" value="F:metal ion binding"/>
    <property type="evidence" value="ECO:0007669"/>
    <property type="project" value="UniProtKB-KW"/>
</dbReference>
<keyword evidence="3" id="KW-0479">Metal-binding</keyword>
<dbReference type="AlphaFoldDB" id="X1D755"/>
<evidence type="ECO:0000256" key="1">
    <source>
        <dbReference type="ARBA" id="ARBA00001947"/>
    </source>
</evidence>
<dbReference type="GO" id="GO:0006508">
    <property type="term" value="P:proteolysis"/>
    <property type="evidence" value="ECO:0007669"/>
    <property type="project" value="UniProtKB-KW"/>
</dbReference>
<dbReference type="Pfam" id="PF01432">
    <property type="entry name" value="Peptidase_M3"/>
    <property type="match status" value="1"/>
</dbReference>
<keyword evidence="5" id="KW-0862">Zinc</keyword>
<organism evidence="8">
    <name type="scientific">marine sediment metagenome</name>
    <dbReference type="NCBI Taxonomy" id="412755"/>
    <lineage>
        <taxon>unclassified sequences</taxon>
        <taxon>metagenomes</taxon>
        <taxon>ecological metagenomes</taxon>
    </lineage>
</organism>
<evidence type="ECO:0000256" key="6">
    <source>
        <dbReference type="ARBA" id="ARBA00023049"/>
    </source>
</evidence>
<dbReference type="InterPro" id="IPR001567">
    <property type="entry name" value="Pept_M3A_M3B_dom"/>
</dbReference>
<evidence type="ECO:0000256" key="2">
    <source>
        <dbReference type="ARBA" id="ARBA00022670"/>
    </source>
</evidence>
<dbReference type="EMBL" id="BART01036960">
    <property type="protein sequence ID" value="GAH16037.1"/>
    <property type="molecule type" value="Genomic_DNA"/>
</dbReference>
<name>X1D755_9ZZZZ</name>
<keyword evidence="6" id="KW-0482">Metalloprotease</keyword>
<evidence type="ECO:0000259" key="7">
    <source>
        <dbReference type="Pfam" id="PF01432"/>
    </source>
</evidence>
<sequence>SFLTPGEDVFELNRFDAIYLLGLGELDRFFPEKIPLVDHLDFFSNWGIGVKKLAGLHLDIDYSPQKSSQAMSFALRIPQNIHLVMNPQGGWVDLETLFHEMGHALSHTFTSRELSPSEKDFFTSNALSETYAFLLQNITLSPPFLERQLKLSPREIEAITF</sequence>
<dbReference type="GO" id="GO:0004222">
    <property type="term" value="F:metalloendopeptidase activity"/>
    <property type="evidence" value="ECO:0007669"/>
    <property type="project" value="InterPro"/>
</dbReference>
<comment type="cofactor">
    <cofactor evidence="1">
        <name>Zn(2+)</name>
        <dbReference type="ChEBI" id="CHEBI:29105"/>
    </cofactor>
</comment>
<evidence type="ECO:0000256" key="4">
    <source>
        <dbReference type="ARBA" id="ARBA00022801"/>
    </source>
</evidence>
<evidence type="ECO:0000256" key="5">
    <source>
        <dbReference type="ARBA" id="ARBA00022833"/>
    </source>
</evidence>
<feature type="non-terminal residue" evidence="8">
    <location>
        <position position="161"/>
    </location>
</feature>
<gene>
    <name evidence="8" type="ORF">S01H4_62081</name>
</gene>
<keyword evidence="4" id="KW-0378">Hydrolase</keyword>
<feature type="non-terminal residue" evidence="8">
    <location>
        <position position="1"/>
    </location>
</feature>
<reference evidence="8" key="1">
    <citation type="journal article" date="2014" name="Front. Microbiol.">
        <title>High frequency of phylogenetically diverse reductive dehalogenase-homologous genes in deep subseafloor sedimentary metagenomes.</title>
        <authorList>
            <person name="Kawai M."/>
            <person name="Futagami T."/>
            <person name="Toyoda A."/>
            <person name="Takaki Y."/>
            <person name="Nishi S."/>
            <person name="Hori S."/>
            <person name="Arai W."/>
            <person name="Tsubouchi T."/>
            <person name="Morono Y."/>
            <person name="Uchiyama I."/>
            <person name="Ito T."/>
            <person name="Fujiyama A."/>
            <person name="Inagaki F."/>
            <person name="Takami H."/>
        </authorList>
    </citation>
    <scope>NUCLEOTIDE SEQUENCE</scope>
    <source>
        <strain evidence="8">Expedition CK06-06</strain>
    </source>
</reference>
<keyword evidence="2" id="KW-0645">Protease</keyword>
<dbReference type="Gene3D" id="1.10.1370.30">
    <property type="match status" value="1"/>
</dbReference>
<proteinExistence type="predicted"/>